<dbReference type="InterPro" id="IPR004131">
    <property type="entry name" value="PPase-energised_H-pump"/>
</dbReference>
<feature type="transmembrane region" description="Helical" evidence="9">
    <location>
        <begin position="507"/>
        <end position="533"/>
    </location>
</feature>
<comment type="catalytic activity">
    <reaction evidence="9">
        <text>Na(+)(in) + diphosphate + H2O = Na(+)(out) + 2 phosphate + H(+)</text>
        <dbReference type="Rhea" id="RHEA:57884"/>
        <dbReference type="ChEBI" id="CHEBI:15377"/>
        <dbReference type="ChEBI" id="CHEBI:15378"/>
        <dbReference type="ChEBI" id="CHEBI:29101"/>
        <dbReference type="ChEBI" id="CHEBI:33019"/>
        <dbReference type="ChEBI" id="CHEBI:43474"/>
        <dbReference type="EC" id="7.2.3.1"/>
    </reaction>
</comment>
<evidence type="ECO:0000256" key="9">
    <source>
        <dbReference type="HAMAP-Rule" id="MF_01129"/>
    </source>
</evidence>
<evidence type="ECO:0000256" key="1">
    <source>
        <dbReference type="ARBA" id="ARBA00004127"/>
    </source>
</evidence>
<keyword evidence="11" id="KW-1185">Reference proteome</keyword>
<reference evidence="10" key="1">
    <citation type="submission" date="2021-12" db="EMBL/GenBank/DDBJ databases">
        <title>Discovery of the Pendulisporaceae a myxobacterial family with distinct sporulation behavior and unique specialized metabolism.</title>
        <authorList>
            <person name="Garcia R."/>
            <person name="Popoff A."/>
            <person name="Bader C.D."/>
            <person name="Loehr J."/>
            <person name="Walesch S."/>
            <person name="Walt C."/>
            <person name="Boldt J."/>
            <person name="Bunk B."/>
            <person name="Haeckl F.J.F.P.J."/>
            <person name="Gunesch A.P."/>
            <person name="Birkelbach J."/>
            <person name="Nuebel U."/>
            <person name="Pietschmann T."/>
            <person name="Bach T."/>
            <person name="Mueller R."/>
        </authorList>
    </citation>
    <scope>NUCLEOTIDE SEQUENCE</scope>
    <source>
        <strain evidence="10">MSr11367</strain>
    </source>
</reference>
<feature type="site" description="Determinant of potassium dependence" evidence="9">
    <location>
        <position position="460"/>
    </location>
</feature>
<comment type="function">
    <text evidence="9">Sodium pump that utilizes the energy of pyrophosphate hydrolysis as the driving force for Na(+) movement across the membrane.</text>
</comment>
<comment type="subcellular location">
    <subcellularLocation>
        <location evidence="9">Cell membrane</location>
        <topology evidence="9">Multi-pass membrane protein</topology>
    </subcellularLocation>
    <subcellularLocation>
        <location evidence="1">Endomembrane system</location>
        <topology evidence="1">Multi-pass membrane protein</topology>
    </subcellularLocation>
</comment>
<evidence type="ECO:0000256" key="6">
    <source>
        <dbReference type="ARBA" id="ARBA00022989"/>
    </source>
</evidence>
<keyword evidence="9" id="KW-0915">Sodium</keyword>
<dbReference type="NCBIfam" id="NF001961">
    <property type="entry name" value="PRK00733.3-6"/>
    <property type="match status" value="1"/>
</dbReference>
<comment type="activity regulation">
    <text evidence="9">Requires K(+) for maximal activity.</text>
</comment>
<evidence type="ECO:0000313" key="11">
    <source>
        <dbReference type="Proteomes" id="UP001374803"/>
    </source>
</evidence>
<keyword evidence="7 9" id="KW-0406">Ion transport</keyword>
<feature type="transmembrane region" description="Helical" evidence="9">
    <location>
        <begin position="326"/>
        <end position="350"/>
    </location>
</feature>
<feature type="transmembrane region" description="Helical" evidence="9">
    <location>
        <begin position="6"/>
        <end position="27"/>
    </location>
</feature>
<evidence type="ECO:0000256" key="4">
    <source>
        <dbReference type="ARBA" id="ARBA00022842"/>
    </source>
</evidence>
<evidence type="ECO:0000313" key="10">
    <source>
        <dbReference type="EMBL" id="WXB00901.1"/>
    </source>
</evidence>
<sequence>MLDALSYQSIGTGAVALIVARAFYVKVKKAPEGNEAMARIARYVREGAMAFLAREYKVLAIYAAVVFALLSGTLGLLAGGAFITGAFLSLVAGFFGMKAATYANVRTAEAARAHGKPTALVTALDGGAVMGLCVAGLGLLGLGGIYAFFRDDSHLATIVHSFAAGASSIALFARIGGGIYTKAADVGADIVGKVEANIPEDDPRNPGVIADNVGDNVGDIAGMGADIYESYVAAVVAAVALGLTLPIDTLSKLAPQVTDEKALRAMAVSLPLLLATIGLGMSVVGIFITRMLKNLPPARVLRLALILPPFLVVAVAAILLPQAGFSAGAVITLAAGAAGGAIVGLVTDYYTSMGPIHKVAQSSLTGPGTNVIRGLAVGLESCAIPLVTLCAVGWISNAQLGLYGIALAAVGMLAGTAIVMTVDAYGPIADNGGGISEMAGLGKDVRAITDELDAVGNTTAAVGKGFAIGSAVLTVVALFAAFNMEVNAVRRAKGGADLVLFLTDAKVLMGILFGSMLPCLVGAMTMTAVGRAAGAIVEEIRRQFREIPGLLEGKAGVDPQPKVIVDIATTAAIREMIAPGAIAVLAPVIVGFIAGPEVLAGMLAGALAVGAVLSLLMANGGGAWDNAKKHIEKGGLDGHAKGSDAHKAAVVGDTVGDPFKDTSGPGISILIKVMGVVSLLIAPLIA</sequence>
<dbReference type="HAMAP" id="MF_01129">
    <property type="entry name" value="PPase_energized_pump"/>
    <property type="match status" value="1"/>
</dbReference>
<gene>
    <name evidence="9" type="primary">hppA</name>
    <name evidence="10" type="ORF">LVJ94_28760</name>
</gene>
<feature type="transmembrane region" description="Helical" evidence="9">
    <location>
        <begin position="401"/>
        <end position="422"/>
    </location>
</feature>
<evidence type="ECO:0000256" key="3">
    <source>
        <dbReference type="ARBA" id="ARBA00022692"/>
    </source>
</evidence>
<dbReference type="RefSeq" id="WP_394830503.1">
    <property type="nucleotide sequence ID" value="NZ_CP089929.1"/>
</dbReference>
<comment type="caution">
    <text evidence="9">Lacks conserved residue(s) required for the propagation of feature annotation.</text>
</comment>
<keyword evidence="8 9" id="KW-0472">Membrane</keyword>
<feature type="transmembrane region" description="Helical" evidence="9">
    <location>
        <begin position="466"/>
        <end position="484"/>
    </location>
</feature>
<accession>A0ABZ2KTL7</accession>
<comment type="subunit">
    <text evidence="9">Homodimer.</text>
</comment>
<dbReference type="PANTHER" id="PTHR31998">
    <property type="entry name" value="K(+)-INSENSITIVE PYROPHOSPHATE-ENERGIZED PROTON PUMP"/>
    <property type="match status" value="1"/>
</dbReference>
<name>A0ABZ2KTL7_9BACT</name>
<evidence type="ECO:0000256" key="8">
    <source>
        <dbReference type="ARBA" id="ARBA00023136"/>
    </source>
</evidence>
<keyword evidence="3 9" id="KW-0812">Transmembrane</keyword>
<evidence type="ECO:0000256" key="2">
    <source>
        <dbReference type="ARBA" id="ARBA00022448"/>
    </source>
</evidence>
<protein>
    <recommendedName>
        <fullName evidence="9">Putative K(+)-stimulated pyrophosphate-energized sodium pump</fullName>
        <ecNumber evidence="9">7.2.3.1</ecNumber>
    </recommendedName>
    <alternativeName>
        <fullName evidence="9">Membrane-bound sodium-translocating pyrophosphatase</fullName>
    </alternativeName>
    <alternativeName>
        <fullName evidence="9">Pyrophosphate-energized inorganic pyrophosphatase</fullName>
        <shortName evidence="9">Na(+)-PPase</shortName>
    </alternativeName>
</protein>
<keyword evidence="10" id="KW-0378">Hydrolase</keyword>
<dbReference type="Proteomes" id="UP001374803">
    <property type="component" value="Chromosome"/>
</dbReference>
<feature type="transmembrane region" description="Helical" evidence="9">
    <location>
        <begin position="118"/>
        <end position="149"/>
    </location>
</feature>
<evidence type="ECO:0000256" key="7">
    <source>
        <dbReference type="ARBA" id="ARBA00023065"/>
    </source>
</evidence>
<proteinExistence type="inferred from homology"/>
<dbReference type="Pfam" id="PF03030">
    <property type="entry name" value="H_PPase"/>
    <property type="match status" value="1"/>
</dbReference>
<keyword evidence="5 9" id="KW-1278">Translocase</keyword>
<keyword evidence="9" id="KW-0739">Sodium transport</keyword>
<feature type="transmembrane region" description="Helical" evidence="9">
    <location>
        <begin position="155"/>
        <end position="173"/>
    </location>
</feature>
<dbReference type="NCBIfam" id="NF001960">
    <property type="entry name" value="PRK00733.3-5"/>
    <property type="match status" value="1"/>
</dbReference>
<feature type="transmembrane region" description="Helical" evidence="9">
    <location>
        <begin position="48"/>
        <end position="70"/>
    </location>
</feature>
<dbReference type="EMBL" id="CP089983">
    <property type="protein sequence ID" value="WXB00901.1"/>
    <property type="molecule type" value="Genomic_DNA"/>
</dbReference>
<comment type="similarity">
    <text evidence="9">Belongs to the H(+)-translocating pyrophosphatase (TC 3.A.10) family. K(+)-stimulated subfamily.</text>
</comment>
<feature type="transmembrane region" description="Helical" evidence="9">
    <location>
        <begin position="230"/>
        <end position="247"/>
    </location>
</feature>
<dbReference type="PIRSF" id="PIRSF001265">
    <property type="entry name" value="H+-PPase"/>
    <property type="match status" value="1"/>
</dbReference>
<dbReference type="NCBIfam" id="TIGR01104">
    <property type="entry name" value="V_PPase"/>
    <property type="match status" value="1"/>
</dbReference>
<feature type="transmembrane region" description="Helical" evidence="9">
    <location>
        <begin position="300"/>
        <end position="320"/>
    </location>
</feature>
<keyword evidence="6 9" id="KW-1133">Transmembrane helix</keyword>
<keyword evidence="9" id="KW-1003">Cell membrane</keyword>
<keyword evidence="2 9" id="KW-0813">Transport</keyword>
<dbReference type="GO" id="GO:0004427">
    <property type="term" value="F:inorganic diphosphate phosphatase activity"/>
    <property type="evidence" value="ECO:0007669"/>
    <property type="project" value="UniProtKB-EC"/>
</dbReference>
<dbReference type="EC" id="7.2.3.1" evidence="9"/>
<feature type="transmembrane region" description="Helical" evidence="9">
    <location>
        <begin position="667"/>
        <end position="685"/>
    </location>
</feature>
<keyword evidence="4 9" id="KW-0460">Magnesium</keyword>
<comment type="cofactor">
    <cofactor evidence="9">
        <name>Mg(2+)</name>
        <dbReference type="ChEBI" id="CHEBI:18420"/>
    </cofactor>
</comment>
<evidence type="ECO:0000256" key="5">
    <source>
        <dbReference type="ARBA" id="ARBA00022967"/>
    </source>
</evidence>
<feature type="transmembrane region" description="Helical" evidence="9">
    <location>
        <begin position="267"/>
        <end position="288"/>
    </location>
</feature>
<feature type="transmembrane region" description="Helical" evidence="9">
    <location>
        <begin position="371"/>
        <end position="395"/>
    </location>
</feature>
<keyword evidence="9" id="KW-0630">Potassium</keyword>
<feature type="transmembrane region" description="Helical" evidence="9">
    <location>
        <begin position="576"/>
        <end position="594"/>
    </location>
</feature>
<feature type="transmembrane region" description="Helical" evidence="9">
    <location>
        <begin position="600"/>
        <end position="619"/>
    </location>
</feature>
<organism evidence="10 11">
    <name type="scientific">Pendulispora rubella</name>
    <dbReference type="NCBI Taxonomy" id="2741070"/>
    <lineage>
        <taxon>Bacteria</taxon>
        <taxon>Pseudomonadati</taxon>
        <taxon>Myxococcota</taxon>
        <taxon>Myxococcia</taxon>
        <taxon>Myxococcales</taxon>
        <taxon>Sorangiineae</taxon>
        <taxon>Pendulisporaceae</taxon>
        <taxon>Pendulispora</taxon>
    </lineage>
</organism>